<evidence type="ECO:0000256" key="1">
    <source>
        <dbReference type="ARBA" id="ARBA00022448"/>
    </source>
</evidence>
<feature type="region of interest" description="Disordered" evidence="7">
    <location>
        <begin position="142"/>
        <end position="161"/>
    </location>
</feature>
<dbReference type="NCBIfam" id="TIGR01189">
    <property type="entry name" value="ccmA"/>
    <property type="match status" value="1"/>
</dbReference>
<dbReference type="GO" id="GO:0022857">
    <property type="term" value="F:transmembrane transporter activity"/>
    <property type="evidence" value="ECO:0007669"/>
    <property type="project" value="InterPro"/>
</dbReference>
<dbReference type="Gene3D" id="3.40.50.300">
    <property type="entry name" value="P-loop containing nucleotide triphosphate hydrolases"/>
    <property type="match status" value="1"/>
</dbReference>
<dbReference type="PANTHER" id="PTHR43499:SF1">
    <property type="entry name" value="ABC TRANSPORTER I FAMILY MEMBER 1"/>
    <property type="match status" value="1"/>
</dbReference>
<dbReference type="SUPFAM" id="SSF52540">
    <property type="entry name" value="P-loop containing nucleoside triphosphate hydrolases"/>
    <property type="match status" value="1"/>
</dbReference>
<evidence type="ECO:0000256" key="5">
    <source>
        <dbReference type="ARBA" id="ARBA00022967"/>
    </source>
</evidence>
<evidence type="ECO:0000313" key="10">
    <source>
        <dbReference type="Proteomes" id="UP000254124"/>
    </source>
</evidence>
<evidence type="ECO:0000256" key="7">
    <source>
        <dbReference type="SAM" id="MobiDB-lite"/>
    </source>
</evidence>
<dbReference type="Proteomes" id="UP000254124">
    <property type="component" value="Unassembled WGS sequence"/>
</dbReference>
<evidence type="ECO:0000256" key="3">
    <source>
        <dbReference type="ARBA" id="ARBA00022748"/>
    </source>
</evidence>
<dbReference type="InterPro" id="IPR005895">
    <property type="entry name" value="ABC_transptr_haem_export_CcmA"/>
</dbReference>
<dbReference type="PANTHER" id="PTHR43499">
    <property type="entry name" value="ABC TRANSPORTER I FAMILY MEMBER 1"/>
    <property type="match status" value="1"/>
</dbReference>
<dbReference type="GO" id="GO:0016887">
    <property type="term" value="F:ATP hydrolysis activity"/>
    <property type="evidence" value="ECO:0007669"/>
    <property type="project" value="InterPro"/>
</dbReference>
<keyword evidence="9" id="KW-0378">Hydrolase</keyword>
<keyword evidence="3" id="KW-0201">Cytochrome c-type biogenesis</keyword>
<evidence type="ECO:0000256" key="2">
    <source>
        <dbReference type="ARBA" id="ARBA00022741"/>
    </source>
</evidence>
<feature type="compositionally biased region" description="Polar residues" evidence="7">
    <location>
        <begin position="150"/>
        <end position="161"/>
    </location>
</feature>
<protein>
    <submittedName>
        <fullName evidence="9">Cytochrome c biogenesis protein CcmA</fullName>
        <ecNumber evidence="9">3.6.3.41</ecNumber>
    </submittedName>
</protein>
<evidence type="ECO:0000256" key="6">
    <source>
        <dbReference type="ARBA" id="ARBA00023136"/>
    </source>
</evidence>
<proteinExistence type="predicted"/>
<gene>
    <name evidence="9" type="primary">ccmA_1</name>
    <name evidence="9" type="ORF">NCTC7295_00023</name>
</gene>
<name>A0A379RWR2_SALER</name>
<accession>A0A379RWR2</accession>
<keyword evidence="1" id="KW-0813">Transport</keyword>
<dbReference type="EMBL" id="UGWZ01000001">
    <property type="protein sequence ID" value="SUG12492.1"/>
    <property type="molecule type" value="Genomic_DNA"/>
</dbReference>
<feature type="domain" description="ABC transporter" evidence="8">
    <location>
        <begin position="21"/>
        <end position="123"/>
    </location>
</feature>
<keyword evidence="6" id="KW-0472">Membrane</keyword>
<dbReference type="AlphaFoldDB" id="A0A379RWR2"/>
<sequence>MTMMLEARELHCERDERTLFRGLSFTVDAGEWVQITGGNGAGKTTLLRLLTGLARPDGGEVYWRGEPLRRVRDSYHQDLLWTGHQPGIKTRLTAQENLRFFHQDGDTAQCLEALAQAGLADMKIFPLISSQPDSSAAWRWPACGSPARPSGSSTNLLPLSM</sequence>
<evidence type="ECO:0000256" key="4">
    <source>
        <dbReference type="ARBA" id="ARBA00022840"/>
    </source>
</evidence>
<reference evidence="9 10" key="1">
    <citation type="submission" date="2018-06" db="EMBL/GenBank/DDBJ databases">
        <authorList>
            <consortium name="Pathogen Informatics"/>
            <person name="Doyle S."/>
        </authorList>
    </citation>
    <scope>NUCLEOTIDE SEQUENCE [LARGE SCALE GENOMIC DNA]</scope>
    <source>
        <strain evidence="9 10">NCTC7295</strain>
    </source>
</reference>
<dbReference type="Pfam" id="PF00005">
    <property type="entry name" value="ABC_tran"/>
    <property type="match status" value="1"/>
</dbReference>
<evidence type="ECO:0000259" key="8">
    <source>
        <dbReference type="Pfam" id="PF00005"/>
    </source>
</evidence>
<dbReference type="InterPro" id="IPR003439">
    <property type="entry name" value="ABC_transporter-like_ATP-bd"/>
</dbReference>
<dbReference type="GO" id="GO:0005524">
    <property type="term" value="F:ATP binding"/>
    <property type="evidence" value="ECO:0007669"/>
    <property type="project" value="UniProtKB-KW"/>
</dbReference>
<dbReference type="InterPro" id="IPR027417">
    <property type="entry name" value="P-loop_NTPase"/>
</dbReference>
<evidence type="ECO:0000313" key="9">
    <source>
        <dbReference type="EMBL" id="SUG12492.1"/>
    </source>
</evidence>
<keyword evidence="5" id="KW-1278">Translocase</keyword>
<keyword evidence="4" id="KW-0067">ATP-binding</keyword>
<organism evidence="9 10">
    <name type="scientific">Salmonella enterica subsp. arizonae</name>
    <dbReference type="NCBI Taxonomy" id="59203"/>
    <lineage>
        <taxon>Bacteria</taxon>
        <taxon>Pseudomonadati</taxon>
        <taxon>Pseudomonadota</taxon>
        <taxon>Gammaproteobacteria</taxon>
        <taxon>Enterobacterales</taxon>
        <taxon>Enterobacteriaceae</taxon>
        <taxon>Salmonella</taxon>
    </lineage>
</organism>
<dbReference type="GO" id="GO:0017004">
    <property type="term" value="P:cytochrome complex assembly"/>
    <property type="evidence" value="ECO:0007669"/>
    <property type="project" value="UniProtKB-KW"/>
</dbReference>
<keyword evidence="2" id="KW-0547">Nucleotide-binding</keyword>
<dbReference type="EC" id="3.6.3.41" evidence="9"/>